<dbReference type="InterPro" id="IPR023397">
    <property type="entry name" value="SAM-dep_MeTrfase_MraW_recog"/>
</dbReference>
<evidence type="ECO:0000256" key="4">
    <source>
        <dbReference type="ARBA" id="ARBA00022679"/>
    </source>
</evidence>
<dbReference type="SUPFAM" id="SSF81799">
    <property type="entry name" value="Putative methyltransferase TM0872, insert domain"/>
    <property type="match status" value="1"/>
</dbReference>
<dbReference type="GO" id="GO:0071424">
    <property type="term" value="F:rRNA (cytosine-N4-)-methyltransferase activity"/>
    <property type="evidence" value="ECO:0007669"/>
    <property type="project" value="TreeGrafter"/>
</dbReference>
<gene>
    <name evidence="6" type="primary">rsmH</name>
    <name evidence="6" type="ORF">ENT66_08685</name>
</gene>
<reference evidence="6" key="1">
    <citation type="journal article" date="2020" name="mSystems">
        <title>Genome- and Community-Level Interaction Insights into Carbon Utilization and Element Cycling Functions of Hydrothermarchaeota in Hydrothermal Sediment.</title>
        <authorList>
            <person name="Zhou Z."/>
            <person name="Liu Y."/>
            <person name="Xu W."/>
            <person name="Pan J."/>
            <person name="Luo Z.H."/>
            <person name="Li M."/>
        </authorList>
    </citation>
    <scope>NUCLEOTIDE SEQUENCE [LARGE SCALE GENOMIC DNA]</scope>
    <source>
        <strain evidence="6">SpSt-6</strain>
    </source>
</reference>
<dbReference type="SUPFAM" id="SSF53335">
    <property type="entry name" value="S-adenosyl-L-methionine-dependent methyltransferases"/>
    <property type="match status" value="1"/>
</dbReference>
<comment type="similarity">
    <text evidence="1">Belongs to the methyltransferase superfamily. RsmH family.</text>
</comment>
<comment type="caution">
    <text evidence="6">The sequence shown here is derived from an EMBL/GenBank/DDBJ whole genome shotgun (WGS) entry which is preliminary data.</text>
</comment>
<evidence type="ECO:0000256" key="2">
    <source>
        <dbReference type="ARBA" id="ARBA00022552"/>
    </source>
</evidence>
<keyword evidence="2" id="KW-0698">rRNA processing</keyword>
<dbReference type="GO" id="GO:0070475">
    <property type="term" value="P:rRNA base methylation"/>
    <property type="evidence" value="ECO:0007669"/>
    <property type="project" value="TreeGrafter"/>
</dbReference>
<dbReference type="PANTHER" id="PTHR11265">
    <property type="entry name" value="S-ADENOSYL-METHYLTRANSFERASE MRAW"/>
    <property type="match status" value="1"/>
</dbReference>
<dbReference type="Gene3D" id="3.40.50.150">
    <property type="entry name" value="Vaccinia Virus protein VP39"/>
    <property type="match status" value="1"/>
</dbReference>
<dbReference type="PANTHER" id="PTHR11265:SF0">
    <property type="entry name" value="12S RRNA N4-METHYLCYTIDINE METHYLTRANSFERASE"/>
    <property type="match status" value="1"/>
</dbReference>
<organism evidence="6">
    <name type="scientific">Thermodesulfobacterium geofontis</name>
    <dbReference type="NCBI Taxonomy" id="1295609"/>
    <lineage>
        <taxon>Bacteria</taxon>
        <taxon>Pseudomonadati</taxon>
        <taxon>Thermodesulfobacteriota</taxon>
        <taxon>Thermodesulfobacteria</taxon>
        <taxon>Thermodesulfobacteriales</taxon>
        <taxon>Thermodesulfobacteriaceae</taxon>
        <taxon>Thermodesulfobacterium</taxon>
    </lineage>
</organism>
<keyword evidence="5" id="KW-0949">S-adenosyl-L-methionine</keyword>
<evidence type="ECO:0000256" key="1">
    <source>
        <dbReference type="ARBA" id="ARBA00010396"/>
    </source>
</evidence>
<dbReference type="InterPro" id="IPR002903">
    <property type="entry name" value="RsmH"/>
</dbReference>
<dbReference type="AlphaFoldDB" id="A0A7C4NX55"/>
<proteinExistence type="inferred from homology"/>
<dbReference type="Pfam" id="PF01795">
    <property type="entry name" value="Methyltransf_5"/>
    <property type="match status" value="1"/>
</dbReference>
<evidence type="ECO:0000256" key="5">
    <source>
        <dbReference type="ARBA" id="ARBA00022691"/>
    </source>
</evidence>
<keyword evidence="4 6" id="KW-0808">Transferase</keyword>
<evidence type="ECO:0000256" key="3">
    <source>
        <dbReference type="ARBA" id="ARBA00022603"/>
    </source>
</evidence>
<dbReference type="EMBL" id="DSZN01000134">
    <property type="protein sequence ID" value="HGQ86325.1"/>
    <property type="molecule type" value="Genomic_DNA"/>
</dbReference>
<dbReference type="NCBIfam" id="TIGR00006">
    <property type="entry name" value="16S rRNA (cytosine(1402)-N(4))-methyltransferase RsmH"/>
    <property type="match status" value="1"/>
</dbReference>
<accession>A0A7C4NX55</accession>
<name>A0A7C4NX55_9BACT</name>
<sequence length="180" mass="20691">MYHHEPVLLKEVLEWLNVKENKIYVDGTVGLGGHSSAILEASKPSGILYGFEWNEDSFKIAQERLKKYGERVKLFNKNFVFIKEILQKEGVLADGILLDLGISSFLLEGSKRGFSFQKNEPLDMRINLSINLTAKDILNNYDFVSLSNVFKKGEVPKADKFAKFICRKKKEKNLRNNTRF</sequence>
<dbReference type="InterPro" id="IPR029063">
    <property type="entry name" value="SAM-dependent_MTases_sf"/>
</dbReference>
<protein>
    <submittedName>
        <fullName evidence="6">16S rRNA (Cytosine(1402)-N(4))-methyltransferase</fullName>
        <ecNumber evidence="6">2.1.1.199</ecNumber>
    </submittedName>
</protein>
<dbReference type="EC" id="2.1.1.199" evidence="6"/>
<evidence type="ECO:0000313" key="6">
    <source>
        <dbReference type="EMBL" id="HGQ86325.1"/>
    </source>
</evidence>
<dbReference type="GO" id="GO:0005737">
    <property type="term" value="C:cytoplasm"/>
    <property type="evidence" value="ECO:0007669"/>
    <property type="project" value="TreeGrafter"/>
</dbReference>
<dbReference type="Gene3D" id="1.10.150.170">
    <property type="entry name" value="Putative methyltransferase TM0872, insert domain"/>
    <property type="match status" value="1"/>
</dbReference>
<keyword evidence="3 6" id="KW-0489">Methyltransferase</keyword>